<keyword evidence="5" id="KW-0732">Signal</keyword>
<dbReference type="SUPFAM" id="SSF51011">
    <property type="entry name" value="Glycosyl hydrolase domain"/>
    <property type="match status" value="1"/>
</dbReference>
<dbReference type="AlphaFoldDB" id="A0A560JVB8"/>
<keyword evidence="3" id="KW-0326">Glycosidase</keyword>
<dbReference type="PANTHER" id="PTHR12631:SF10">
    <property type="entry name" value="BETA-XYLOSIDASE-LIKE PROTEIN-RELATED"/>
    <property type="match status" value="1"/>
</dbReference>
<dbReference type="GO" id="GO:0004553">
    <property type="term" value="F:hydrolase activity, hydrolyzing O-glycosyl compounds"/>
    <property type="evidence" value="ECO:0007669"/>
    <property type="project" value="InterPro"/>
</dbReference>
<dbReference type="Pfam" id="PF01229">
    <property type="entry name" value="Glyco_hydro_39"/>
    <property type="match status" value="1"/>
</dbReference>
<comment type="caution">
    <text evidence="7">The sequence shown here is derived from an EMBL/GenBank/DDBJ whole genome shotgun (WGS) entry which is preliminary data.</text>
</comment>
<protein>
    <submittedName>
        <fullName evidence="7">Xylan 1,4-beta-xylosidase</fullName>
    </submittedName>
</protein>
<evidence type="ECO:0000313" key="8">
    <source>
        <dbReference type="Proteomes" id="UP000320516"/>
    </source>
</evidence>
<dbReference type="Gene3D" id="2.60.40.1500">
    <property type="entry name" value="Glycosyl hydrolase domain, family 39"/>
    <property type="match status" value="1"/>
</dbReference>
<dbReference type="InterPro" id="IPR051923">
    <property type="entry name" value="Glycosyl_Hydrolase_39"/>
</dbReference>
<evidence type="ECO:0000259" key="6">
    <source>
        <dbReference type="Pfam" id="PF01229"/>
    </source>
</evidence>
<sequence>MASLFRSKAAVAACLSACVALAVGVGLAPQLAQAEGRTRQVEVDVAKATQPLDRFYDLSVGSDYPGTLMRPDSMAQLKTTQDELGFRYIRFHAIFHDVLGTVKAENGTITYDWSKIDQLYDDLKARGLKPFVELGFTPKAMATSENKIFYWEGNTSHPRPNAWRDLITAFVQHIEARYGQAEVRSWFFEVWNEPNLSGFWEGGDQQAYFALYDLTANTMKAIDPELRVGGPATAGAAWVPEFLDHVAKSGAPVDFVTTHTYGVDGGFLDEAGKADTKLSPSPDAIVGDVRKVREQIAASRFPTLPLYFTEWSTSYTPRDLVHDSYVSAPYILAKLKASRGMVQGMSYWTYSDLFEEPGPPTAPFEGGFGLMNREGIRKPAYFAYKYLHALQGQAVPVTDGQAMASTTEGKAAALVWDFQQPHQPVSNRSFYSKIVPNKAAPSVKVSFRGLKPGRYRLAVHRTGFRANDAYSAYIDMGAPKSLSPEQLAKLTDLTRDLPEADKTVTVGADGRFATTLPMHSNDIMLVTLDRPAGDQAAGGK</sequence>
<feature type="signal peptide" evidence="5">
    <location>
        <begin position="1"/>
        <end position="22"/>
    </location>
</feature>
<proteinExistence type="inferred from homology"/>
<evidence type="ECO:0000256" key="1">
    <source>
        <dbReference type="ARBA" id="ARBA00008875"/>
    </source>
</evidence>
<feature type="chain" id="PRO_5021904418" evidence="5">
    <location>
        <begin position="23"/>
        <end position="540"/>
    </location>
</feature>
<feature type="domain" description="Glycosyl hydrolases family 39 N-terminal catalytic" evidence="6">
    <location>
        <begin position="40"/>
        <end position="511"/>
    </location>
</feature>
<name>A0A560JVB8_9PROT</name>
<dbReference type="GO" id="GO:0005975">
    <property type="term" value="P:carbohydrate metabolic process"/>
    <property type="evidence" value="ECO:0007669"/>
    <property type="project" value="InterPro"/>
</dbReference>
<dbReference type="InterPro" id="IPR049165">
    <property type="entry name" value="GH39_as"/>
</dbReference>
<feature type="active site" description="Proton donor" evidence="4">
    <location>
        <position position="193"/>
    </location>
</feature>
<evidence type="ECO:0000256" key="5">
    <source>
        <dbReference type="SAM" id="SignalP"/>
    </source>
</evidence>
<accession>A0A560JVB8</accession>
<keyword evidence="2" id="KW-0378">Hydrolase</keyword>
<evidence type="ECO:0000256" key="3">
    <source>
        <dbReference type="ARBA" id="ARBA00023295"/>
    </source>
</evidence>
<dbReference type="Gene3D" id="3.20.20.80">
    <property type="entry name" value="Glycosidases"/>
    <property type="match status" value="1"/>
</dbReference>
<evidence type="ECO:0000313" key="7">
    <source>
        <dbReference type="EMBL" id="TWB75063.1"/>
    </source>
</evidence>
<dbReference type="EMBL" id="VITV01000004">
    <property type="protein sequence ID" value="TWB75063.1"/>
    <property type="molecule type" value="Genomic_DNA"/>
</dbReference>
<dbReference type="Proteomes" id="UP000320516">
    <property type="component" value="Unassembled WGS sequence"/>
</dbReference>
<dbReference type="InterPro" id="IPR017853">
    <property type="entry name" value="GH"/>
</dbReference>
<organism evidence="7 8">
    <name type="scientific">Nitrospirillum amazonense</name>
    <dbReference type="NCBI Taxonomy" id="28077"/>
    <lineage>
        <taxon>Bacteria</taxon>
        <taxon>Pseudomonadati</taxon>
        <taxon>Pseudomonadota</taxon>
        <taxon>Alphaproteobacteria</taxon>
        <taxon>Rhodospirillales</taxon>
        <taxon>Azospirillaceae</taxon>
        <taxon>Nitrospirillum</taxon>
    </lineage>
</organism>
<evidence type="ECO:0000256" key="4">
    <source>
        <dbReference type="PIRSR" id="PIRSR600514-1"/>
    </source>
</evidence>
<dbReference type="InterPro" id="IPR000514">
    <property type="entry name" value="Glyco_hydro_39"/>
</dbReference>
<comment type="similarity">
    <text evidence="1">Belongs to the glycosyl hydrolase 39 family.</text>
</comment>
<dbReference type="SUPFAM" id="SSF51445">
    <property type="entry name" value="(Trans)glycosidases"/>
    <property type="match status" value="1"/>
</dbReference>
<evidence type="ECO:0000256" key="2">
    <source>
        <dbReference type="ARBA" id="ARBA00022801"/>
    </source>
</evidence>
<dbReference type="PROSITE" id="PS01027">
    <property type="entry name" value="GLYCOSYL_HYDROL_F39"/>
    <property type="match status" value="1"/>
</dbReference>
<dbReference type="PRINTS" id="PR00745">
    <property type="entry name" value="GLHYDRLASE39"/>
</dbReference>
<gene>
    <name evidence="7" type="ORF">FBZ87_104161</name>
</gene>
<dbReference type="InterPro" id="IPR049166">
    <property type="entry name" value="GH39_cat"/>
</dbReference>
<reference evidence="7 8" key="1">
    <citation type="submission" date="2019-06" db="EMBL/GenBank/DDBJ databases">
        <title>Genomic Encyclopedia of Type Strains, Phase IV (KMG-V): Genome sequencing to study the core and pangenomes of soil and plant-associated prokaryotes.</title>
        <authorList>
            <person name="Whitman W."/>
        </authorList>
    </citation>
    <scope>NUCLEOTIDE SEQUENCE [LARGE SCALE GENOMIC DNA]</scope>
    <source>
        <strain evidence="7 8">BR 12005</strain>
    </source>
</reference>
<dbReference type="PANTHER" id="PTHR12631">
    <property type="entry name" value="ALPHA-L-IDURONIDASE"/>
    <property type="match status" value="1"/>
</dbReference>
<dbReference type="RefSeq" id="WP_246134373.1">
    <property type="nucleotide sequence ID" value="NZ_VITV01000004.1"/>
</dbReference>